<evidence type="ECO:0000313" key="4">
    <source>
        <dbReference type="Proteomes" id="UP000005808"/>
    </source>
</evidence>
<feature type="transmembrane region" description="Helical" evidence="2">
    <location>
        <begin position="106"/>
        <end position="128"/>
    </location>
</feature>
<dbReference type="Proteomes" id="UP000005808">
    <property type="component" value="Unassembled WGS sequence"/>
</dbReference>
<protein>
    <recommendedName>
        <fullName evidence="5">DMT family transporter</fullName>
    </recommendedName>
</protein>
<keyword evidence="2" id="KW-0812">Transmembrane</keyword>
<dbReference type="PATRIC" id="fig|1127483.3.peg.6848"/>
<dbReference type="Pfam" id="PF04657">
    <property type="entry name" value="DMT_YdcZ"/>
    <property type="match status" value="1"/>
</dbReference>
<gene>
    <name evidence="3" type="ORF">OR16_34298</name>
</gene>
<feature type="transmembrane region" description="Helical" evidence="2">
    <location>
        <begin position="12"/>
        <end position="33"/>
    </location>
</feature>
<dbReference type="AlphaFoldDB" id="H1SEW6"/>
<evidence type="ECO:0008006" key="5">
    <source>
        <dbReference type="Google" id="ProtNLM"/>
    </source>
</evidence>
<keyword evidence="2" id="KW-1133">Transmembrane helix</keyword>
<feature type="region of interest" description="Disordered" evidence="1">
    <location>
        <begin position="169"/>
        <end position="190"/>
    </location>
</feature>
<feature type="transmembrane region" description="Helical" evidence="2">
    <location>
        <begin position="79"/>
        <end position="99"/>
    </location>
</feature>
<feature type="compositionally biased region" description="Low complexity" evidence="1">
    <location>
        <begin position="172"/>
        <end position="181"/>
    </location>
</feature>
<organism evidence="3 4">
    <name type="scientific">Cupriavidus basilensis OR16</name>
    <dbReference type="NCBI Taxonomy" id="1127483"/>
    <lineage>
        <taxon>Bacteria</taxon>
        <taxon>Pseudomonadati</taxon>
        <taxon>Pseudomonadota</taxon>
        <taxon>Betaproteobacteria</taxon>
        <taxon>Burkholderiales</taxon>
        <taxon>Burkholderiaceae</taxon>
        <taxon>Cupriavidus</taxon>
    </lineage>
</organism>
<comment type="caution">
    <text evidence="3">The sequence shown here is derived from an EMBL/GenBank/DDBJ whole genome shotgun (WGS) entry which is preliminary data.</text>
</comment>
<dbReference type="GO" id="GO:0005886">
    <property type="term" value="C:plasma membrane"/>
    <property type="evidence" value="ECO:0007669"/>
    <property type="project" value="TreeGrafter"/>
</dbReference>
<proteinExistence type="predicted"/>
<reference evidence="3 4" key="1">
    <citation type="journal article" date="2012" name="J. Bacteriol.">
        <title>De Novo Genome Project of Cupriavidus basilensis OR16.</title>
        <authorList>
            <person name="Cserhati M."/>
            <person name="Kriszt B."/>
            <person name="Szoboszlay S."/>
            <person name="Toth A."/>
            <person name="Szabo I."/>
            <person name="Tancsics A."/>
            <person name="Nagy I."/>
            <person name="Horvath B."/>
            <person name="Nagy I."/>
            <person name="Kukolya J."/>
        </authorList>
    </citation>
    <scope>NUCLEOTIDE SEQUENCE [LARGE SCALE GENOMIC DNA]</scope>
    <source>
        <strain evidence="3 4">OR16</strain>
    </source>
</reference>
<accession>H1SEW6</accession>
<evidence type="ECO:0000256" key="1">
    <source>
        <dbReference type="SAM" id="MobiDB-lite"/>
    </source>
</evidence>
<name>H1SEW6_9BURK</name>
<dbReference type="InterPro" id="IPR006750">
    <property type="entry name" value="YdcZ"/>
</dbReference>
<evidence type="ECO:0000313" key="3">
    <source>
        <dbReference type="EMBL" id="EHP38911.1"/>
    </source>
</evidence>
<dbReference type="PANTHER" id="PTHR34821">
    <property type="entry name" value="INNER MEMBRANE PROTEIN YDCZ"/>
    <property type="match status" value="1"/>
</dbReference>
<keyword evidence="2" id="KW-0472">Membrane</keyword>
<dbReference type="EMBL" id="AHJE01000103">
    <property type="protein sequence ID" value="EHP38911.1"/>
    <property type="molecule type" value="Genomic_DNA"/>
</dbReference>
<sequence length="218" mass="22337">MPGLNNFSPALAGLVPIAVTIVSGALIPFQAGANATLGRSLGHPLWATSVSLLVSLAVVLPLLWLLKVPLPSLAAGGPAWMWAGGVAGVFYITVALVLAPRLGAGGFIAAVVAGQMVGALLLDQFGLAGFAARAVTPGRLAGAALVVLGVVVMQFAAVAGQAQRQRRRRTDQPAACAWPASSRRRARQAGQRQCWPGTIWRAGSSGWVAHQQCGRPAA</sequence>
<feature type="transmembrane region" description="Helical" evidence="2">
    <location>
        <begin position="45"/>
        <end position="67"/>
    </location>
</feature>
<evidence type="ECO:0000256" key="2">
    <source>
        <dbReference type="SAM" id="Phobius"/>
    </source>
</evidence>
<feature type="transmembrane region" description="Helical" evidence="2">
    <location>
        <begin position="140"/>
        <end position="159"/>
    </location>
</feature>
<dbReference type="PANTHER" id="PTHR34821:SF2">
    <property type="entry name" value="INNER MEMBRANE PROTEIN YDCZ"/>
    <property type="match status" value="1"/>
</dbReference>